<proteinExistence type="predicted"/>
<keyword evidence="2" id="KW-1185">Reference proteome</keyword>
<reference evidence="2" key="1">
    <citation type="journal article" date="2019" name="Int. J. Syst. Evol. Microbiol.">
        <title>The Global Catalogue of Microorganisms (GCM) 10K type strain sequencing project: providing services to taxonomists for standard genome sequencing and annotation.</title>
        <authorList>
            <consortium name="The Broad Institute Genomics Platform"/>
            <consortium name="The Broad Institute Genome Sequencing Center for Infectious Disease"/>
            <person name="Wu L."/>
            <person name="Ma J."/>
        </authorList>
    </citation>
    <scope>NUCLEOTIDE SEQUENCE [LARGE SCALE GENOMIC DNA]</scope>
    <source>
        <strain evidence="2">CCUG 47105</strain>
    </source>
</reference>
<dbReference type="EMBL" id="JBHSTM010000006">
    <property type="protein sequence ID" value="MFC6425637.1"/>
    <property type="molecule type" value="Genomic_DNA"/>
</dbReference>
<dbReference type="Proteomes" id="UP001596305">
    <property type="component" value="Unassembled WGS sequence"/>
</dbReference>
<protein>
    <submittedName>
        <fullName evidence="1">Uncharacterized protein</fullName>
    </submittedName>
</protein>
<name>A0ABW1XAI1_9CELL</name>
<evidence type="ECO:0000313" key="2">
    <source>
        <dbReference type="Proteomes" id="UP001596305"/>
    </source>
</evidence>
<evidence type="ECO:0000313" key="1">
    <source>
        <dbReference type="EMBL" id="MFC6425637.1"/>
    </source>
</evidence>
<sequence>MTRRDDPMSSRHWAGGFYELALVVEHPDDDHLVDLVAALVAAVGLSRLTVVDGTVEARVASEDRAGVRAAGGALVRGVHLRGVARLPGGGESSCGILLLRGEREDGDARGAAPGPSLDVGGPDWLVLYLPLAGLDAGGVEVDGFPFDDRSGAESLTWRRPLDEWLAGVCRSVHRTVPFGRAVIGFEVAGDDDGLVEPDRLAPAAPRDRAHLVVGPAGLTYVAAER</sequence>
<comment type="caution">
    <text evidence="1">The sequence shown here is derived from an EMBL/GenBank/DDBJ whole genome shotgun (WGS) entry which is preliminary data.</text>
</comment>
<gene>
    <name evidence="1" type="ORF">ACFP71_12420</name>
</gene>
<dbReference type="RefSeq" id="WP_204807523.1">
    <property type="nucleotide sequence ID" value="NZ_BAAAIY010000009.1"/>
</dbReference>
<organism evidence="1 2">
    <name type="scientific">Oerskovia paurometabola</name>
    <dbReference type="NCBI Taxonomy" id="162170"/>
    <lineage>
        <taxon>Bacteria</taxon>
        <taxon>Bacillati</taxon>
        <taxon>Actinomycetota</taxon>
        <taxon>Actinomycetes</taxon>
        <taxon>Micrococcales</taxon>
        <taxon>Cellulomonadaceae</taxon>
        <taxon>Oerskovia</taxon>
    </lineage>
</organism>
<accession>A0ABW1XAI1</accession>